<protein>
    <submittedName>
        <fullName evidence="1">Sucrase/ferredoxin-like</fullName>
    </submittedName>
</protein>
<dbReference type="AlphaFoldDB" id="A0A285GME1"/>
<sequence>MNPRRADRRGAPPIVPAGTPVGWILLEHLGSWPRARVDLAAVLPLQRAAAARGLRLNLIRRTEPERRADPDGTCYLAYSAGPRRFVERVALGSPGELSAAILDGLAAGRPLEAAAVIPEPIYLVCTDTRMDRLCSFRGRRVAAVLRDVAPGRVWATGHVGGCRFAANVVRLPDGRYFRQVSPHEAERIVSA</sequence>
<organism evidence="1 2">
    <name type="scientific">Paractinoplanes atraurantiacus</name>
    <dbReference type="NCBI Taxonomy" id="1036182"/>
    <lineage>
        <taxon>Bacteria</taxon>
        <taxon>Bacillati</taxon>
        <taxon>Actinomycetota</taxon>
        <taxon>Actinomycetes</taxon>
        <taxon>Micromonosporales</taxon>
        <taxon>Micromonosporaceae</taxon>
        <taxon>Paractinoplanes</taxon>
    </lineage>
</organism>
<dbReference type="SUPFAM" id="SSF52833">
    <property type="entry name" value="Thioredoxin-like"/>
    <property type="match status" value="1"/>
</dbReference>
<dbReference type="RefSeq" id="WP_097318963.1">
    <property type="nucleotide sequence ID" value="NZ_OBDY01000002.1"/>
</dbReference>
<accession>A0A285GME1</accession>
<dbReference type="Gene3D" id="3.40.30.10">
    <property type="entry name" value="Glutaredoxin"/>
    <property type="match status" value="1"/>
</dbReference>
<proteinExistence type="predicted"/>
<gene>
    <name evidence="1" type="ORF">SAMN05421748_102198</name>
</gene>
<reference evidence="1 2" key="1">
    <citation type="submission" date="2017-09" db="EMBL/GenBank/DDBJ databases">
        <authorList>
            <person name="Ehlers B."/>
            <person name="Leendertz F.H."/>
        </authorList>
    </citation>
    <scope>NUCLEOTIDE SEQUENCE [LARGE SCALE GENOMIC DNA]</scope>
    <source>
        <strain evidence="1 2">CGMCC 4.6857</strain>
    </source>
</reference>
<evidence type="ECO:0000313" key="2">
    <source>
        <dbReference type="Proteomes" id="UP000219612"/>
    </source>
</evidence>
<dbReference type="Pfam" id="PF06999">
    <property type="entry name" value="Suc_Fer-like"/>
    <property type="match status" value="1"/>
</dbReference>
<evidence type="ECO:0000313" key="1">
    <source>
        <dbReference type="EMBL" id="SNY24473.1"/>
    </source>
</evidence>
<dbReference type="EMBL" id="OBDY01000002">
    <property type="protein sequence ID" value="SNY24473.1"/>
    <property type="molecule type" value="Genomic_DNA"/>
</dbReference>
<dbReference type="OrthoDB" id="3399139at2"/>
<dbReference type="InterPro" id="IPR009737">
    <property type="entry name" value="Aim32/Apd1-like"/>
</dbReference>
<keyword evidence="2" id="KW-1185">Reference proteome</keyword>
<dbReference type="Proteomes" id="UP000219612">
    <property type="component" value="Unassembled WGS sequence"/>
</dbReference>
<dbReference type="InterPro" id="IPR036249">
    <property type="entry name" value="Thioredoxin-like_sf"/>
</dbReference>
<name>A0A285GME1_9ACTN</name>